<feature type="region of interest" description="Disordered" evidence="1">
    <location>
        <begin position="51"/>
        <end position="78"/>
    </location>
</feature>
<evidence type="ECO:0000313" key="5">
    <source>
        <dbReference type="RefSeq" id="XP_023930395.1"/>
    </source>
</evidence>
<dbReference type="AlphaFoldDB" id="A0A2R2MJL0"/>
<organism evidence="4 5">
    <name type="scientific">Lingula anatina</name>
    <name type="common">Brachiopod</name>
    <name type="synonym">Lingula unguis</name>
    <dbReference type="NCBI Taxonomy" id="7574"/>
    <lineage>
        <taxon>Eukaryota</taxon>
        <taxon>Metazoa</taxon>
        <taxon>Spiralia</taxon>
        <taxon>Lophotrochozoa</taxon>
        <taxon>Brachiopoda</taxon>
        <taxon>Linguliformea</taxon>
        <taxon>Lingulata</taxon>
        <taxon>Lingulida</taxon>
        <taxon>Linguloidea</taxon>
        <taxon>Lingulidae</taxon>
        <taxon>Lingula</taxon>
    </lineage>
</organism>
<keyword evidence="2" id="KW-1133">Transmembrane helix</keyword>
<dbReference type="InParanoid" id="A0A2R2MJL0"/>
<dbReference type="Pfam" id="PF04991">
    <property type="entry name" value="LicD"/>
    <property type="match status" value="1"/>
</dbReference>
<dbReference type="GeneID" id="112041423"/>
<dbReference type="GO" id="GO:0009100">
    <property type="term" value="P:glycoprotein metabolic process"/>
    <property type="evidence" value="ECO:0007669"/>
    <property type="project" value="UniProtKB-ARBA"/>
</dbReference>
<keyword evidence="2" id="KW-0472">Membrane</keyword>
<dbReference type="PANTHER" id="PTHR43404">
    <property type="entry name" value="LIPOPOLYSACCHARIDE CHOLINEPHOSPHOTRANSFERASE LICD"/>
    <property type="match status" value="1"/>
</dbReference>
<accession>A0A2R2MJL0</accession>
<dbReference type="Proteomes" id="UP000085678">
    <property type="component" value="Unplaced"/>
</dbReference>
<dbReference type="RefSeq" id="XP_023930395.1">
    <property type="nucleotide sequence ID" value="XM_024074627.1"/>
</dbReference>
<sequence>MASPRCRRVFRQFSSILIVGCSMLIVMTVLKIIGDRSPVCKGSVPDKIPTKLKKGASLPPNARQLGSEDKSLPRTSQIGKHHYSHHTDIILNPGAIRPFPTLPSYPLKPGGAGRHYNPGVLLSFFQSELTAEDKEIFTNILGTIDRVCRENNITYFMSAGTLLGSYRHHGMIPWDVDADIHCSVRGKAKLTEAFSKHAPDYVVHTPLHTRYPGLLKVYYKWSNITVDEWKWPAVDIFLYAENQTHIWDIPRNLSGNTVPSSSKLYRRFEKRVLFPLHRRPFGNIFLNAPRDSFAYLKLFYDSTGCLKQLHRQYAIQIPCKELENVVPFVYREGVANGSGVKEKLMMGNTVLQEFIIDEPSYAVTKRYSLELVEHNEDGRDSAEIKK</sequence>
<evidence type="ECO:0000259" key="3">
    <source>
        <dbReference type="Pfam" id="PF04991"/>
    </source>
</evidence>
<name>A0A2R2MJL0_LINAN</name>
<evidence type="ECO:0000256" key="1">
    <source>
        <dbReference type="SAM" id="MobiDB-lite"/>
    </source>
</evidence>
<evidence type="ECO:0000256" key="2">
    <source>
        <dbReference type="SAM" id="Phobius"/>
    </source>
</evidence>
<proteinExistence type="predicted"/>
<reference evidence="5" key="1">
    <citation type="submission" date="2025-08" db="UniProtKB">
        <authorList>
            <consortium name="RefSeq"/>
        </authorList>
    </citation>
    <scope>IDENTIFICATION</scope>
    <source>
        <tissue evidence="5">Gonads</tissue>
    </source>
</reference>
<dbReference type="OrthoDB" id="419198at2759"/>
<protein>
    <submittedName>
        <fullName evidence="5">Uncharacterized protein LOC112041423</fullName>
    </submittedName>
</protein>
<feature type="domain" description="LicD/FKTN/FKRP nucleotidyltransferase" evidence="3">
    <location>
        <begin position="148"/>
        <end position="227"/>
    </location>
</feature>
<dbReference type="KEGG" id="lak:112041423"/>
<feature type="transmembrane region" description="Helical" evidence="2">
    <location>
        <begin position="12"/>
        <end position="33"/>
    </location>
</feature>
<keyword evidence="2" id="KW-0812">Transmembrane</keyword>
<dbReference type="InterPro" id="IPR052942">
    <property type="entry name" value="LPS_cholinephosphotransferase"/>
</dbReference>
<evidence type="ECO:0000313" key="4">
    <source>
        <dbReference type="Proteomes" id="UP000085678"/>
    </source>
</evidence>
<dbReference type="PANTHER" id="PTHR43404:SF2">
    <property type="entry name" value="LIPOPOLYSACCHARIDE CHOLINEPHOSPHOTRANSFERASE LICD"/>
    <property type="match status" value="1"/>
</dbReference>
<keyword evidence="4" id="KW-1185">Reference proteome</keyword>
<dbReference type="InterPro" id="IPR007074">
    <property type="entry name" value="LicD/FKTN/FKRP_NTP_transf"/>
</dbReference>
<gene>
    <name evidence="5" type="primary">LOC112041423</name>
</gene>